<dbReference type="AlphaFoldDB" id="A0AAD2HXJ9"/>
<gene>
    <name evidence="2" type="ORF">MYCIT1_LOCUS36428</name>
</gene>
<evidence type="ECO:0000259" key="1">
    <source>
        <dbReference type="PROSITE" id="PS50943"/>
    </source>
</evidence>
<dbReference type="EMBL" id="CAVNYO010000472">
    <property type="protein sequence ID" value="CAK5283695.1"/>
    <property type="molecule type" value="Genomic_DNA"/>
</dbReference>
<evidence type="ECO:0000313" key="2">
    <source>
        <dbReference type="EMBL" id="CAK5283695.1"/>
    </source>
</evidence>
<proteinExistence type="predicted"/>
<dbReference type="PROSITE" id="PS50943">
    <property type="entry name" value="HTH_CROC1"/>
    <property type="match status" value="1"/>
</dbReference>
<dbReference type="Pfam" id="PF13358">
    <property type="entry name" value="DDE_3"/>
    <property type="match status" value="1"/>
</dbReference>
<dbReference type="GO" id="GO:0003676">
    <property type="term" value="F:nucleic acid binding"/>
    <property type="evidence" value="ECO:0007669"/>
    <property type="project" value="InterPro"/>
</dbReference>
<dbReference type="Gene3D" id="3.30.420.10">
    <property type="entry name" value="Ribonuclease H-like superfamily/Ribonuclease H"/>
    <property type="match status" value="1"/>
</dbReference>
<comment type="caution">
    <text evidence="2">The sequence shown here is derived from an EMBL/GenBank/DDBJ whole genome shotgun (WGS) entry which is preliminary data.</text>
</comment>
<dbReference type="NCBIfam" id="NF033545">
    <property type="entry name" value="transpos_IS630"/>
    <property type="match status" value="1"/>
</dbReference>
<dbReference type="InterPro" id="IPR038717">
    <property type="entry name" value="Tc1-like_DDE_dom"/>
</dbReference>
<dbReference type="InterPro" id="IPR036397">
    <property type="entry name" value="RNaseH_sf"/>
</dbReference>
<feature type="domain" description="HTH cro/C1-type" evidence="1">
    <location>
        <begin position="13"/>
        <end position="43"/>
    </location>
</feature>
<dbReference type="Proteomes" id="UP001295794">
    <property type="component" value="Unassembled WGS sequence"/>
</dbReference>
<dbReference type="InterPro" id="IPR047655">
    <property type="entry name" value="Transpos_IS630-like"/>
</dbReference>
<dbReference type="CDD" id="cd00093">
    <property type="entry name" value="HTH_XRE"/>
    <property type="match status" value="1"/>
</dbReference>
<organism evidence="2 3">
    <name type="scientific">Mycena citricolor</name>
    <dbReference type="NCBI Taxonomy" id="2018698"/>
    <lineage>
        <taxon>Eukaryota</taxon>
        <taxon>Fungi</taxon>
        <taxon>Dikarya</taxon>
        <taxon>Basidiomycota</taxon>
        <taxon>Agaricomycotina</taxon>
        <taxon>Agaricomycetes</taxon>
        <taxon>Agaricomycetidae</taxon>
        <taxon>Agaricales</taxon>
        <taxon>Marasmiineae</taxon>
        <taxon>Mycenaceae</taxon>
        <taxon>Mycena</taxon>
    </lineage>
</organism>
<dbReference type="InterPro" id="IPR001387">
    <property type="entry name" value="Cro/C1-type_HTH"/>
</dbReference>
<sequence length="311" mass="35225">MGNKLYTNQYRELALRFKELGWSTEDVASAMGVSRASIYRWEKTFESIGTATNPHACNGGRRSAINRNIMDVIHSLYKQSPDMYLEELQFYLAVKHDVAISISSLQSTLEKEGLTRKLLHKIARERDNERRCTWRECIHNNFDDQASYFVTVDETHKNEHTIQRRYGRSKLGTRATIEAPFVRGRRYSIVAALTTEGLMAVDAVEGSFDGDLFVQFIAQSVLPNMNPYSPGTEHSVLVLDNCSIHHTEELEDLVRDAVPAVPHILPVKAYMRRHQAEIGLAEDPLLAILEACSCITPEKARGWFAHAGFVV</sequence>
<dbReference type="InterPro" id="IPR009057">
    <property type="entry name" value="Homeodomain-like_sf"/>
</dbReference>
<dbReference type="Pfam" id="PF13384">
    <property type="entry name" value="HTH_23"/>
    <property type="match status" value="1"/>
</dbReference>
<accession>A0AAD2HXJ9</accession>
<reference evidence="2" key="1">
    <citation type="submission" date="2023-11" db="EMBL/GenBank/DDBJ databases">
        <authorList>
            <person name="De Vega J J."/>
            <person name="De Vega J J."/>
        </authorList>
    </citation>
    <scope>NUCLEOTIDE SEQUENCE</scope>
</reference>
<dbReference type="SUPFAM" id="SSF46689">
    <property type="entry name" value="Homeodomain-like"/>
    <property type="match status" value="1"/>
</dbReference>
<keyword evidence="3" id="KW-1185">Reference proteome</keyword>
<dbReference type="PANTHER" id="PTHR46564:SF1">
    <property type="entry name" value="TRANSPOSASE"/>
    <property type="match status" value="1"/>
</dbReference>
<protein>
    <recommendedName>
        <fullName evidence="1">HTH cro/C1-type domain-containing protein</fullName>
    </recommendedName>
</protein>
<evidence type="ECO:0000313" key="3">
    <source>
        <dbReference type="Proteomes" id="UP001295794"/>
    </source>
</evidence>
<name>A0AAD2HXJ9_9AGAR</name>
<dbReference type="PANTHER" id="PTHR46564">
    <property type="entry name" value="TRANSPOSASE"/>
    <property type="match status" value="1"/>
</dbReference>